<feature type="domain" description="MacB-like periplasmic core" evidence="9">
    <location>
        <begin position="20"/>
        <end position="209"/>
    </location>
</feature>
<feature type="transmembrane region" description="Helical" evidence="7">
    <location>
        <begin position="299"/>
        <end position="321"/>
    </location>
</feature>
<dbReference type="InterPro" id="IPR050250">
    <property type="entry name" value="Macrolide_Exporter_MacB"/>
</dbReference>
<evidence type="ECO:0000256" key="3">
    <source>
        <dbReference type="ARBA" id="ARBA00022692"/>
    </source>
</evidence>
<evidence type="ECO:0000313" key="10">
    <source>
        <dbReference type="EMBL" id="NBG89446.1"/>
    </source>
</evidence>
<protein>
    <submittedName>
        <fullName evidence="10">FtsX-like permease family protein</fullName>
    </submittedName>
</protein>
<dbReference type="InterPro" id="IPR025857">
    <property type="entry name" value="MacB_PCD"/>
</dbReference>
<gene>
    <name evidence="10" type="ORF">ISALK_13195</name>
</gene>
<keyword evidence="5 7" id="KW-0472">Membrane</keyword>
<feature type="transmembrane region" description="Helical" evidence="7">
    <location>
        <begin position="341"/>
        <end position="362"/>
    </location>
</feature>
<feature type="domain" description="ABC3 transporter permease C-terminal" evidence="8">
    <location>
        <begin position="249"/>
        <end position="368"/>
    </location>
</feature>
<evidence type="ECO:0000256" key="5">
    <source>
        <dbReference type="ARBA" id="ARBA00023136"/>
    </source>
</evidence>
<feature type="transmembrane region" description="Helical" evidence="7">
    <location>
        <begin position="245"/>
        <end position="265"/>
    </location>
</feature>
<proteinExistence type="inferred from homology"/>
<keyword evidence="11" id="KW-1185">Reference proteome</keyword>
<dbReference type="Proteomes" id="UP000449710">
    <property type="component" value="Unassembled WGS sequence"/>
</dbReference>
<feature type="transmembrane region" description="Helical" evidence="7">
    <location>
        <begin position="409"/>
        <end position="428"/>
    </location>
</feature>
<dbReference type="Pfam" id="PF02687">
    <property type="entry name" value="FtsX"/>
    <property type="match status" value="2"/>
</dbReference>
<keyword evidence="2" id="KW-1003">Cell membrane</keyword>
<feature type="domain" description="ABC3 transporter permease C-terminal" evidence="8">
    <location>
        <begin position="701"/>
        <end position="818"/>
    </location>
</feature>
<reference evidence="10 11" key="1">
    <citation type="submission" date="2019-04" db="EMBL/GenBank/DDBJ databases">
        <title>Isachenkonia alkalipeptolytica gen. nov. sp. nov. a new anaerobic, alkiliphilic organothrophic bacterium capable to reduce synthesized ferrihydrite isolated from a soda lake.</title>
        <authorList>
            <person name="Toshchakov S.V."/>
            <person name="Zavarzina D.G."/>
            <person name="Zhilina T.N."/>
            <person name="Kostrikina N.A."/>
            <person name="Kublanov I.V."/>
        </authorList>
    </citation>
    <scope>NUCLEOTIDE SEQUENCE [LARGE SCALE GENOMIC DNA]</scope>
    <source>
        <strain evidence="10 11">Z-1701</strain>
    </source>
</reference>
<comment type="caution">
    <text evidence="10">The sequence shown here is derived from an EMBL/GenBank/DDBJ whole genome shotgun (WGS) entry which is preliminary data.</text>
</comment>
<evidence type="ECO:0000256" key="6">
    <source>
        <dbReference type="ARBA" id="ARBA00038076"/>
    </source>
</evidence>
<evidence type="ECO:0000256" key="7">
    <source>
        <dbReference type="SAM" id="Phobius"/>
    </source>
</evidence>
<evidence type="ECO:0000259" key="9">
    <source>
        <dbReference type="Pfam" id="PF12704"/>
    </source>
</evidence>
<keyword evidence="3 7" id="KW-0812">Transmembrane</keyword>
<evidence type="ECO:0000259" key="8">
    <source>
        <dbReference type="Pfam" id="PF02687"/>
    </source>
</evidence>
<accession>A0AA43XN00</accession>
<dbReference type="RefSeq" id="WP_160723132.1">
    <property type="nucleotide sequence ID" value="NZ_SUMG01000025.1"/>
</dbReference>
<comment type="subcellular location">
    <subcellularLocation>
        <location evidence="1">Cell membrane</location>
        <topology evidence="1">Multi-pass membrane protein</topology>
    </subcellularLocation>
</comment>
<organism evidence="10 11">
    <name type="scientific">Isachenkonia alkalipeptolytica</name>
    <dbReference type="NCBI Taxonomy" id="2565777"/>
    <lineage>
        <taxon>Bacteria</taxon>
        <taxon>Bacillati</taxon>
        <taxon>Bacillota</taxon>
        <taxon>Clostridia</taxon>
        <taxon>Eubacteriales</taxon>
        <taxon>Clostridiaceae</taxon>
        <taxon>Isachenkonia</taxon>
    </lineage>
</organism>
<evidence type="ECO:0000256" key="4">
    <source>
        <dbReference type="ARBA" id="ARBA00022989"/>
    </source>
</evidence>
<evidence type="ECO:0000313" key="11">
    <source>
        <dbReference type="Proteomes" id="UP000449710"/>
    </source>
</evidence>
<comment type="similarity">
    <text evidence="6">Belongs to the ABC-4 integral membrane protein family.</text>
</comment>
<dbReference type="GO" id="GO:0005886">
    <property type="term" value="C:plasma membrane"/>
    <property type="evidence" value="ECO:0007669"/>
    <property type="project" value="UniProtKB-SubCell"/>
</dbReference>
<feature type="transmembrane region" description="Helical" evidence="7">
    <location>
        <begin position="698"/>
        <end position="723"/>
    </location>
</feature>
<sequence length="826" mass="91971">MNIFMKFIGKSMLERKTRLILLVFAIAMSTALFIGSIGAVETGLDSFIKPITASFEGMEIRIESEENGLMDISKMDTRSLDRVNAYVSSQGIYQTDNLETVNFYGMDHDWTQSKNWIEGDMNTGITKHQALISQRTKEELNLQIGDTVEVLLGGNIETFEIGGIIDLEGVFYTDTKEQFSLVVPLVTAQEIFDMGNLVNRVTATSSMDSTELGITTFNENNRDFHAQEILDMEGAQAQITQITSIFYGMLIIVVLMSSFIIYGSFKLLITERLPIIGTFFSQGATKGNVRRILYMESGLYGILGGIIGSGLGIGILYLIHYLLAPLRDYGIIGNFEFETSLILSGLIFAVLLSMISCTVPIIKAGRMQVKNIILNIEEQNHKKGVAGFIIGVLLLLGITVSVYMELDFVINLSALMLLGSVISIILIYPRVLSFCTPKIFNGMKSFSGTTALGLHNVESSKSLRGNITLLIMSILAMVAINSVSTSLQSVVMDAFTDMNHDYSVEQIRMQDPESIESLKDSLAAHPNILEDSLHEIMLGYGKLDTTNGLVMGIDPKMYRDFNPYLGFDEGDTRIIYERFLNDPEGKIIVSKNTAAINGIQEGEILPLEVDGRVKDFEVAGIVDGKLYYNGSFIMIDNRQLRDSFHYSYTDSIYFNVEEMNEAFSEEIEEISRAFGARVMSVDASLERNLDGNRQMMNILSVFSIMAVVIGAFGALNNIIISFIQRKKDLAILSSLGMTQRQRSRMIYIESAVTVLWAILFITPYGYLMARLITALTTMIGLPIPIEFHIAGMIPFFLAAFLLFILATLPVVLKSRKLSVIREIQYE</sequence>
<dbReference type="InterPro" id="IPR003838">
    <property type="entry name" value="ABC3_permease_C"/>
</dbReference>
<dbReference type="PANTHER" id="PTHR30572:SF4">
    <property type="entry name" value="ABC TRANSPORTER PERMEASE YTRF"/>
    <property type="match status" value="1"/>
</dbReference>
<feature type="transmembrane region" description="Helical" evidence="7">
    <location>
        <begin position="787"/>
        <end position="812"/>
    </location>
</feature>
<evidence type="ECO:0000256" key="1">
    <source>
        <dbReference type="ARBA" id="ARBA00004651"/>
    </source>
</evidence>
<dbReference type="Pfam" id="PF12704">
    <property type="entry name" value="MacB_PCD"/>
    <property type="match status" value="1"/>
</dbReference>
<feature type="transmembrane region" description="Helical" evidence="7">
    <location>
        <begin position="383"/>
        <end position="403"/>
    </location>
</feature>
<dbReference type="AlphaFoldDB" id="A0AA43XN00"/>
<feature type="transmembrane region" description="Helical" evidence="7">
    <location>
        <begin position="744"/>
        <end position="767"/>
    </location>
</feature>
<name>A0AA43XN00_9CLOT</name>
<dbReference type="GO" id="GO:0022857">
    <property type="term" value="F:transmembrane transporter activity"/>
    <property type="evidence" value="ECO:0007669"/>
    <property type="project" value="TreeGrafter"/>
</dbReference>
<keyword evidence="4 7" id="KW-1133">Transmembrane helix</keyword>
<dbReference type="PANTHER" id="PTHR30572">
    <property type="entry name" value="MEMBRANE COMPONENT OF TRANSPORTER-RELATED"/>
    <property type="match status" value="1"/>
</dbReference>
<dbReference type="EMBL" id="SUMG01000025">
    <property type="protein sequence ID" value="NBG89446.1"/>
    <property type="molecule type" value="Genomic_DNA"/>
</dbReference>
<evidence type="ECO:0000256" key="2">
    <source>
        <dbReference type="ARBA" id="ARBA00022475"/>
    </source>
</evidence>
<feature type="transmembrane region" description="Helical" evidence="7">
    <location>
        <begin position="467"/>
        <end position="487"/>
    </location>
</feature>